<proteinExistence type="predicted"/>
<evidence type="ECO:0000259" key="2">
    <source>
        <dbReference type="Pfam" id="PF16472"/>
    </source>
</evidence>
<evidence type="ECO:0000313" key="4">
    <source>
        <dbReference type="Proteomes" id="UP000307943"/>
    </source>
</evidence>
<dbReference type="AlphaFoldDB" id="A0A5C4SXQ4"/>
<dbReference type="Pfam" id="PF16472">
    <property type="entry name" value="DUF5050"/>
    <property type="match status" value="1"/>
</dbReference>
<dbReference type="PANTHER" id="PTHR32256:SF17">
    <property type="entry name" value="EGF-LIKE DOMAIN-CONTAINING PROTEIN"/>
    <property type="match status" value="1"/>
</dbReference>
<protein>
    <submittedName>
        <fullName evidence="3">DUF5050 domain-containing protein</fullName>
    </submittedName>
</protein>
<evidence type="ECO:0000256" key="1">
    <source>
        <dbReference type="SAM" id="SignalP"/>
    </source>
</evidence>
<dbReference type="OrthoDB" id="61520at2"/>
<dbReference type="RefSeq" id="WP_139606885.1">
    <property type="nucleotide sequence ID" value="NZ_VDCQ01000078.1"/>
</dbReference>
<dbReference type="Proteomes" id="UP000307943">
    <property type="component" value="Unassembled WGS sequence"/>
</dbReference>
<comment type="caution">
    <text evidence="3">The sequence shown here is derived from an EMBL/GenBank/DDBJ whole genome shotgun (WGS) entry which is preliminary data.</text>
</comment>
<keyword evidence="4" id="KW-1185">Reference proteome</keyword>
<feature type="chain" id="PRO_5022905009" evidence="1">
    <location>
        <begin position="24"/>
        <end position="484"/>
    </location>
</feature>
<dbReference type="InterPro" id="IPR032485">
    <property type="entry name" value="LRP1-like_beta_prop"/>
</dbReference>
<keyword evidence="1" id="KW-0732">Signal</keyword>
<name>A0A5C4SXQ4_9BACL</name>
<gene>
    <name evidence="3" type="ORF">FE784_34965</name>
</gene>
<sequence length="484" mass="54651">MKLIKCILSVVLTLPLLAQTSFAASSDLRYGITSPAFSVTVNRSPLDNVHNPYPLFLHEAITYFPMTWNNAAALGLEVHWDQNRGLEISKLPACQPLAQNLQSEPVQLTTMQADLPPFPVAVNGKTINNDAEPYPILFLNNIVYFPMTWRFTNNEFNWKTAWDSSDGYSIEACAEETQATVKKQEELAAQRNLFMGGNLAWSGEWIFTNPYNRKPSLEKWSKDGATQIKLTDDNATSINAKGDWLYYTVATGNYTDGVLQYGGVYKIRQDGTEKTKLSPVSASRIVVNQEWIYFLETNDSGISRVKTDGSSSEKIIPENHIQTFFITDNRLFYQQNETADLFQTDLTGSGKQQADKTLFSNPLIVDDWIYHTKMINYRVGIYKTSLDGSTSIQLYSVNVWDSNGSINSLQYRDGWLYFLQGKISRNSHIDLNKIRTDGTGYTKQATIGYGEELYNVDPFFYVKHFAPGSTDKNITLVMTNDIAP</sequence>
<reference evidence="3 4" key="1">
    <citation type="submission" date="2019-05" db="EMBL/GenBank/DDBJ databases">
        <title>We sequenced the genome of Paenibacillus hemerocallicola KCTC 33185 for further insight into its adaptation and study the phylogeny of Paenibacillus.</title>
        <authorList>
            <person name="Narsing Rao M.P."/>
        </authorList>
    </citation>
    <scope>NUCLEOTIDE SEQUENCE [LARGE SCALE GENOMIC DNA]</scope>
    <source>
        <strain evidence="3 4">KCTC 33185</strain>
    </source>
</reference>
<accession>A0A5C4SXQ4</accession>
<feature type="domain" description="Prolow-density lipoprotein receptor-related protein 1-like beta-propeller" evidence="2">
    <location>
        <begin position="192"/>
        <end position="443"/>
    </location>
</feature>
<organism evidence="3 4">
    <name type="scientific">Paenibacillus hemerocallicola</name>
    <dbReference type="NCBI Taxonomy" id="1172614"/>
    <lineage>
        <taxon>Bacteria</taxon>
        <taxon>Bacillati</taxon>
        <taxon>Bacillota</taxon>
        <taxon>Bacilli</taxon>
        <taxon>Bacillales</taxon>
        <taxon>Paenibacillaceae</taxon>
        <taxon>Paenibacillus</taxon>
    </lineage>
</organism>
<dbReference type="SUPFAM" id="SSF63825">
    <property type="entry name" value="YWTD domain"/>
    <property type="match status" value="1"/>
</dbReference>
<feature type="signal peptide" evidence="1">
    <location>
        <begin position="1"/>
        <end position="23"/>
    </location>
</feature>
<dbReference type="PANTHER" id="PTHR32256">
    <property type="match status" value="1"/>
</dbReference>
<dbReference type="EMBL" id="VDCQ01000078">
    <property type="protein sequence ID" value="TNJ61005.1"/>
    <property type="molecule type" value="Genomic_DNA"/>
</dbReference>
<evidence type="ECO:0000313" key="3">
    <source>
        <dbReference type="EMBL" id="TNJ61005.1"/>
    </source>
</evidence>
<dbReference type="InterPro" id="IPR053369">
    <property type="entry name" value="SrfA-induced_signal"/>
</dbReference>